<feature type="chain" id="PRO_5040278100" evidence="7">
    <location>
        <begin position="20"/>
        <end position="621"/>
    </location>
</feature>
<keyword evidence="4 7" id="KW-0732">Signal</keyword>
<evidence type="ECO:0000256" key="6">
    <source>
        <dbReference type="ARBA" id="ARBA00023180"/>
    </source>
</evidence>
<keyword evidence="3" id="KW-0645">Protease</keyword>
<name>A0A9N9Y962_9HYPO</name>
<evidence type="ECO:0000256" key="3">
    <source>
        <dbReference type="ARBA" id="ARBA00022670"/>
    </source>
</evidence>
<keyword evidence="9" id="KW-1185">Reference proteome</keyword>
<evidence type="ECO:0000256" key="7">
    <source>
        <dbReference type="SAM" id="SignalP"/>
    </source>
</evidence>
<dbReference type="Proteomes" id="UP000754883">
    <property type="component" value="Unassembled WGS sequence"/>
</dbReference>
<keyword evidence="5" id="KW-0378">Hydrolase</keyword>
<dbReference type="Gene3D" id="3.40.50.1820">
    <property type="entry name" value="alpha/beta hydrolase"/>
    <property type="match status" value="1"/>
</dbReference>
<dbReference type="InterPro" id="IPR001563">
    <property type="entry name" value="Peptidase_S10"/>
</dbReference>
<evidence type="ECO:0000256" key="4">
    <source>
        <dbReference type="ARBA" id="ARBA00022729"/>
    </source>
</evidence>
<feature type="signal peptide" evidence="7">
    <location>
        <begin position="1"/>
        <end position="19"/>
    </location>
</feature>
<evidence type="ECO:0000256" key="2">
    <source>
        <dbReference type="ARBA" id="ARBA00022645"/>
    </source>
</evidence>
<evidence type="ECO:0000313" key="8">
    <source>
        <dbReference type="EMBL" id="CAG9998576.1"/>
    </source>
</evidence>
<dbReference type="SUPFAM" id="SSF53474">
    <property type="entry name" value="alpha/beta-Hydrolases"/>
    <property type="match status" value="1"/>
</dbReference>
<dbReference type="InterPro" id="IPR029058">
    <property type="entry name" value="AB_hydrolase_fold"/>
</dbReference>
<evidence type="ECO:0000256" key="5">
    <source>
        <dbReference type="ARBA" id="ARBA00022801"/>
    </source>
</evidence>
<dbReference type="GO" id="GO:0004185">
    <property type="term" value="F:serine-type carboxypeptidase activity"/>
    <property type="evidence" value="ECO:0007669"/>
    <property type="project" value="InterPro"/>
</dbReference>
<proteinExistence type="inferred from homology"/>
<organism evidence="8 9">
    <name type="scientific">Clonostachys byssicola</name>
    <dbReference type="NCBI Taxonomy" id="160290"/>
    <lineage>
        <taxon>Eukaryota</taxon>
        <taxon>Fungi</taxon>
        <taxon>Dikarya</taxon>
        <taxon>Ascomycota</taxon>
        <taxon>Pezizomycotina</taxon>
        <taxon>Sordariomycetes</taxon>
        <taxon>Hypocreomycetidae</taxon>
        <taxon>Hypocreales</taxon>
        <taxon>Bionectriaceae</taxon>
        <taxon>Clonostachys</taxon>
    </lineage>
</organism>
<keyword evidence="2" id="KW-0121">Carboxypeptidase</keyword>
<comment type="caution">
    <text evidence="8">The sequence shown here is derived from an EMBL/GenBank/DDBJ whole genome shotgun (WGS) entry which is preliminary data.</text>
</comment>
<gene>
    <name evidence="8" type="ORF">CBYS24578_00015280</name>
</gene>
<dbReference type="OrthoDB" id="443318at2759"/>
<dbReference type="PANTHER" id="PTHR11802:SF189">
    <property type="entry name" value="CARBOXYPEPTIDASE"/>
    <property type="match status" value="1"/>
</dbReference>
<dbReference type="EMBL" id="CABFNO020001547">
    <property type="protein sequence ID" value="CAG9998576.1"/>
    <property type="molecule type" value="Genomic_DNA"/>
</dbReference>
<accession>A0A9N9Y962</accession>
<dbReference type="AlphaFoldDB" id="A0A9N9Y962"/>
<reference evidence="8" key="1">
    <citation type="submission" date="2021-10" db="EMBL/GenBank/DDBJ databases">
        <authorList>
            <person name="Piombo E."/>
        </authorList>
    </citation>
    <scope>NUCLEOTIDE SEQUENCE</scope>
</reference>
<sequence length="621" mass="68848">MRWITSFLSLLAGTSLAQTFIPAPQHTTVITSTLFEGAEISFKKVRDYHSRICETTEGVNSYTGYVKIPKHLLPDASGWPEGLSAKLFFWYFEARNNPTTAPTSLYMGGGPGTTSFDGMSDFPCFFNHDSNSTTLNKFSWNNNVNMLYVDQPVGTGFSYVTLANGFKDLLTREFTPVENEAELPPLNATVRQATFDPSDPITTTNNTMSVARTMWVFTQVWIQDFPKRQSDNDQLSLWAASYGGFYGPTVFHYFQEQNKLIQNYQAAALPNATVLNLATLGLTDACVDARAMAQGYSTFAYNNTFGLEVYSEEVYEVIMSNITDSDEGCYGLIDRCRALAEEGDPQSFGANETVNEACMAATDLCFFQLQGAYSQLSDRSAYDVTLSNLTVVPEPYNDAFYNQRWVQEELGVPVNFTITSDMTQALFMTQVGDPMRRSLHSLEKVLEGGANVALVYGDRDYRCNWFGGENVSLSLSFDSADQFRAAGYEHIKTNCSYQGGFVREHGKLSFSRIFQAGHGVGNYQPETLSKVFDRAMFRHDVATGRINLKEDAGYSSKGPGDIRNVKNEIPAPVNNTCFLSQTTNSCTNEQLEALADGSAIIRDFVVVEPKGVSPAPLPIRP</sequence>
<dbReference type="PANTHER" id="PTHR11802">
    <property type="entry name" value="SERINE PROTEASE FAMILY S10 SERINE CARBOXYPEPTIDASE"/>
    <property type="match status" value="1"/>
</dbReference>
<dbReference type="PRINTS" id="PR00724">
    <property type="entry name" value="CRBOXYPTASEC"/>
</dbReference>
<keyword evidence="6" id="KW-0325">Glycoprotein</keyword>
<comment type="similarity">
    <text evidence="1">Belongs to the peptidase S10 family.</text>
</comment>
<protein>
    <submittedName>
        <fullName evidence="8">Uncharacterized protein</fullName>
    </submittedName>
</protein>
<evidence type="ECO:0000313" key="9">
    <source>
        <dbReference type="Proteomes" id="UP000754883"/>
    </source>
</evidence>
<dbReference type="GO" id="GO:0000324">
    <property type="term" value="C:fungal-type vacuole"/>
    <property type="evidence" value="ECO:0007669"/>
    <property type="project" value="TreeGrafter"/>
</dbReference>
<evidence type="ECO:0000256" key="1">
    <source>
        <dbReference type="ARBA" id="ARBA00009431"/>
    </source>
</evidence>
<dbReference type="Pfam" id="PF00450">
    <property type="entry name" value="Peptidase_S10"/>
    <property type="match status" value="1"/>
</dbReference>
<dbReference type="GO" id="GO:0006508">
    <property type="term" value="P:proteolysis"/>
    <property type="evidence" value="ECO:0007669"/>
    <property type="project" value="UniProtKB-KW"/>
</dbReference>